<dbReference type="EMBL" id="GBXM01032505">
    <property type="protein sequence ID" value="JAH76072.1"/>
    <property type="molecule type" value="Transcribed_RNA"/>
</dbReference>
<name>A0A0E9VDE4_ANGAN</name>
<accession>A0A0E9VDE4</accession>
<dbReference type="AlphaFoldDB" id="A0A0E9VDE4"/>
<proteinExistence type="predicted"/>
<protein>
    <submittedName>
        <fullName evidence="1">Uncharacterized protein</fullName>
    </submittedName>
</protein>
<sequence length="23" mass="2533">MPKDVLLSCLLAQNEGVSFLIKN</sequence>
<reference evidence="1" key="2">
    <citation type="journal article" date="2015" name="Fish Shellfish Immunol.">
        <title>Early steps in the European eel (Anguilla anguilla)-Vibrio vulnificus interaction in the gills: Role of the RtxA13 toxin.</title>
        <authorList>
            <person name="Callol A."/>
            <person name="Pajuelo D."/>
            <person name="Ebbesson L."/>
            <person name="Teles M."/>
            <person name="MacKenzie S."/>
            <person name="Amaro C."/>
        </authorList>
    </citation>
    <scope>NUCLEOTIDE SEQUENCE</scope>
</reference>
<evidence type="ECO:0000313" key="1">
    <source>
        <dbReference type="EMBL" id="JAH76072.1"/>
    </source>
</evidence>
<organism evidence="1">
    <name type="scientific">Anguilla anguilla</name>
    <name type="common">European freshwater eel</name>
    <name type="synonym">Muraena anguilla</name>
    <dbReference type="NCBI Taxonomy" id="7936"/>
    <lineage>
        <taxon>Eukaryota</taxon>
        <taxon>Metazoa</taxon>
        <taxon>Chordata</taxon>
        <taxon>Craniata</taxon>
        <taxon>Vertebrata</taxon>
        <taxon>Euteleostomi</taxon>
        <taxon>Actinopterygii</taxon>
        <taxon>Neopterygii</taxon>
        <taxon>Teleostei</taxon>
        <taxon>Anguilliformes</taxon>
        <taxon>Anguillidae</taxon>
        <taxon>Anguilla</taxon>
    </lineage>
</organism>
<reference evidence="1" key="1">
    <citation type="submission" date="2014-11" db="EMBL/GenBank/DDBJ databases">
        <authorList>
            <person name="Amaro Gonzalez C."/>
        </authorList>
    </citation>
    <scope>NUCLEOTIDE SEQUENCE</scope>
</reference>